<keyword evidence="5" id="KW-1015">Disulfide bond</keyword>
<evidence type="ECO:0000256" key="4">
    <source>
        <dbReference type="ARBA" id="ARBA00023002"/>
    </source>
</evidence>
<protein>
    <recommendedName>
        <fullName evidence="1">thioredoxin-dependent peroxiredoxin</fullName>
        <ecNumber evidence="1">1.11.1.24</ecNumber>
    </recommendedName>
    <alternativeName>
        <fullName evidence="7">Thioredoxin peroxidase</fullName>
    </alternativeName>
</protein>
<gene>
    <name evidence="11" type="ORF">PBRASI_LOCUS3741</name>
</gene>
<dbReference type="InterPro" id="IPR000866">
    <property type="entry name" value="AhpC/TSA"/>
</dbReference>
<reference evidence="11" key="1">
    <citation type="submission" date="2021-06" db="EMBL/GenBank/DDBJ databases">
        <authorList>
            <person name="Kallberg Y."/>
            <person name="Tangrot J."/>
            <person name="Rosling A."/>
        </authorList>
    </citation>
    <scope>NUCLEOTIDE SEQUENCE</scope>
    <source>
        <strain evidence="11">BR232B</strain>
    </source>
</reference>
<dbReference type="OrthoDB" id="338622at2759"/>
<dbReference type="CDD" id="cd03017">
    <property type="entry name" value="PRX_BCP"/>
    <property type="match status" value="1"/>
</dbReference>
<evidence type="ECO:0000313" key="12">
    <source>
        <dbReference type="Proteomes" id="UP000789739"/>
    </source>
</evidence>
<evidence type="ECO:0000256" key="6">
    <source>
        <dbReference type="ARBA" id="ARBA00023284"/>
    </source>
</evidence>
<dbReference type="EC" id="1.11.1.24" evidence="1"/>
<dbReference type="Gene3D" id="3.40.30.10">
    <property type="entry name" value="Glutaredoxin"/>
    <property type="match status" value="1"/>
</dbReference>
<proteinExistence type="inferred from homology"/>
<dbReference type="GO" id="GO:0005737">
    <property type="term" value="C:cytoplasm"/>
    <property type="evidence" value="ECO:0007669"/>
    <property type="project" value="TreeGrafter"/>
</dbReference>
<keyword evidence="12" id="KW-1185">Reference proteome</keyword>
<dbReference type="GO" id="GO:0034599">
    <property type="term" value="P:cellular response to oxidative stress"/>
    <property type="evidence" value="ECO:0007669"/>
    <property type="project" value="TreeGrafter"/>
</dbReference>
<feature type="domain" description="Thioredoxin" evidence="10">
    <location>
        <begin position="5"/>
        <end position="156"/>
    </location>
</feature>
<dbReference type="InterPro" id="IPR013766">
    <property type="entry name" value="Thioredoxin_domain"/>
</dbReference>
<evidence type="ECO:0000256" key="5">
    <source>
        <dbReference type="ARBA" id="ARBA00023157"/>
    </source>
</evidence>
<dbReference type="SUPFAM" id="SSF52833">
    <property type="entry name" value="Thioredoxin-like"/>
    <property type="match status" value="1"/>
</dbReference>
<name>A0A9N9FC08_9GLOM</name>
<dbReference type="PANTHER" id="PTHR42801:SF4">
    <property type="entry name" value="AHPC_TSA FAMILY PROTEIN"/>
    <property type="match status" value="1"/>
</dbReference>
<comment type="catalytic activity">
    <reaction evidence="9">
        <text>a hydroperoxide + [thioredoxin]-dithiol = an alcohol + [thioredoxin]-disulfide + H2O</text>
        <dbReference type="Rhea" id="RHEA:62620"/>
        <dbReference type="Rhea" id="RHEA-COMP:10698"/>
        <dbReference type="Rhea" id="RHEA-COMP:10700"/>
        <dbReference type="ChEBI" id="CHEBI:15377"/>
        <dbReference type="ChEBI" id="CHEBI:29950"/>
        <dbReference type="ChEBI" id="CHEBI:30879"/>
        <dbReference type="ChEBI" id="CHEBI:35924"/>
        <dbReference type="ChEBI" id="CHEBI:50058"/>
        <dbReference type="EC" id="1.11.1.24"/>
    </reaction>
</comment>
<evidence type="ECO:0000259" key="10">
    <source>
        <dbReference type="PROSITE" id="PS51352"/>
    </source>
</evidence>
<evidence type="ECO:0000256" key="9">
    <source>
        <dbReference type="ARBA" id="ARBA00049091"/>
    </source>
</evidence>
<keyword evidence="3" id="KW-0049">Antioxidant</keyword>
<dbReference type="Pfam" id="PF00578">
    <property type="entry name" value="AhpC-TSA"/>
    <property type="match status" value="1"/>
</dbReference>
<keyword evidence="2" id="KW-0575">Peroxidase</keyword>
<evidence type="ECO:0000256" key="7">
    <source>
        <dbReference type="ARBA" id="ARBA00032824"/>
    </source>
</evidence>
<dbReference type="AlphaFoldDB" id="A0A9N9FC08"/>
<evidence type="ECO:0000256" key="2">
    <source>
        <dbReference type="ARBA" id="ARBA00022559"/>
    </source>
</evidence>
<evidence type="ECO:0000256" key="3">
    <source>
        <dbReference type="ARBA" id="ARBA00022862"/>
    </source>
</evidence>
<dbReference type="PROSITE" id="PS51352">
    <property type="entry name" value="THIOREDOXIN_2"/>
    <property type="match status" value="1"/>
</dbReference>
<comment type="similarity">
    <text evidence="8">Belongs to the peroxiredoxin family. BCP/PrxQ subfamily.</text>
</comment>
<dbReference type="EMBL" id="CAJVPI010000349">
    <property type="protein sequence ID" value="CAG8523309.1"/>
    <property type="molecule type" value="Genomic_DNA"/>
</dbReference>
<keyword evidence="6" id="KW-0676">Redox-active center</keyword>
<dbReference type="InterPro" id="IPR036249">
    <property type="entry name" value="Thioredoxin-like_sf"/>
</dbReference>
<comment type="caution">
    <text evidence="11">The sequence shown here is derived from an EMBL/GenBank/DDBJ whole genome shotgun (WGS) entry which is preliminary data.</text>
</comment>
<evidence type="ECO:0000256" key="1">
    <source>
        <dbReference type="ARBA" id="ARBA00013017"/>
    </source>
</evidence>
<dbReference type="GO" id="GO:0045454">
    <property type="term" value="P:cell redox homeostasis"/>
    <property type="evidence" value="ECO:0007669"/>
    <property type="project" value="TreeGrafter"/>
</dbReference>
<dbReference type="GO" id="GO:0008379">
    <property type="term" value="F:thioredoxin peroxidase activity"/>
    <property type="evidence" value="ECO:0007669"/>
    <property type="project" value="TreeGrafter"/>
</dbReference>
<dbReference type="PANTHER" id="PTHR42801">
    <property type="entry name" value="THIOREDOXIN-DEPENDENT PEROXIDE REDUCTASE"/>
    <property type="match status" value="1"/>
</dbReference>
<evidence type="ECO:0000256" key="8">
    <source>
        <dbReference type="ARBA" id="ARBA00038489"/>
    </source>
</evidence>
<dbReference type="InterPro" id="IPR050924">
    <property type="entry name" value="Peroxiredoxin_BCP/PrxQ"/>
</dbReference>
<accession>A0A9N9FC08</accession>
<dbReference type="Proteomes" id="UP000789739">
    <property type="component" value="Unassembled WGS sequence"/>
</dbReference>
<evidence type="ECO:0000313" key="11">
    <source>
        <dbReference type="EMBL" id="CAG8523309.1"/>
    </source>
</evidence>
<keyword evidence="4" id="KW-0560">Oxidoreductase</keyword>
<organism evidence="11 12">
    <name type="scientific">Paraglomus brasilianum</name>
    <dbReference type="NCBI Taxonomy" id="144538"/>
    <lineage>
        <taxon>Eukaryota</taxon>
        <taxon>Fungi</taxon>
        <taxon>Fungi incertae sedis</taxon>
        <taxon>Mucoromycota</taxon>
        <taxon>Glomeromycotina</taxon>
        <taxon>Glomeromycetes</taxon>
        <taxon>Paraglomerales</taxon>
        <taxon>Paraglomeraceae</taxon>
        <taxon>Paraglomus</taxon>
    </lineage>
</organism>
<sequence length="160" mass="17964">MPGHQLLNKPAPADITLQNQDGVEVELGSFIGKQPAIVFFYPKDETLGCTKEVCSFRDSYDIFHEAGATVVGISADPVDKHKRFSLSNRLNFPLLSDVKGEARKAFQVQKNLFGLVPGRVTYLIDREGIVRDVFNSQLDFDGHVKRSIKFVKQNHDETNE</sequence>